<dbReference type="CDD" id="cd02901">
    <property type="entry name" value="Macro_Poa1p-like"/>
    <property type="match status" value="1"/>
</dbReference>
<dbReference type="HOGENOM" id="CLU_049707_0_0_10"/>
<dbReference type="EMBL" id="CP002831">
    <property type="protein sequence ID" value="AFC25053.1"/>
    <property type="molecule type" value="Genomic_DNA"/>
</dbReference>
<organism evidence="3 4">
    <name type="scientific">Saprospira grandis (strain Lewin)</name>
    <dbReference type="NCBI Taxonomy" id="984262"/>
    <lineage>
        <taxon>Bacteria</taxon>
        <taxon>Pseudomonadati</taxon>
        <taxon>Bacteroidota</taxon>
        <taxon>Saprospiria</taxon>
        <taxon>Saprospirales</taxon>
        <taxon>Saprospiraceae</taxon>
        <taxon>Saprospira</taxon>
    </lineage>
</organism>
<name>H6L469_SAPGL</name>
<dbReference type="SUPFAM" id="SSF52949">
    <property type="entry name" value="Macro domain-like"/>
    <property type="match status" value="1"/>
</dbReference>
<dbReference type="PANTHER" id="PTHR12521:SF0">
    <property type="entry name" value="ADP-RIBOSE GLYCOHYDROLASE OARD1"/>
    <property type="match status" value="1"/>
</dbReference>
<proteinExistence type="predicted"/>
<reference evidence="3 4" key="1">
    <citation type="journal article" date="2012" name="Stand. Genomic Sci.">
        <title>Complete genome sequencing and analysis of Saprospira grandis str. Lewin, a predatory marine bacterium.</title>
        <authorList>
            <person name="Saw J.H."/>
            <person name="Yuryev A."/>
            <person name="Kanbe M."/>
            <person name="Hou S."/>
            <person name="Young A.G."/>
            <person name="Aizawa S."/>
            <person name="Alam M."/>
        </authorList>
    </citation>
    <scope>NUCLEOTIDE SEQUENCE [LARGE SCALE GENOMIC DNA]</scope>
    <source>
        <strain evidence="3 4">Lewin</strain>
    </source>
</reference>
<dbReference type="InterPro" id="IPR050892">
    <property type="entry name" value="ADP-ribose_metab_enzymes"/>
</dbReference>
<dbReference type="OrthoDB" id="9780211at2"/>
<dbReference type="RefSeq" id="WP_015692668.1">
    <property type="nucleotide sequence ID" value="NC_016940.1"/>
</dbReference>
<gene>
    <name evidence="3" type="ordered locus">SGRA_2324</name>
</gene>
<dbReference type="PROSITE" id="PS51154">
    <property type="entry name" value="MACRO"/>
    <property type="match status" value="1"/>
</dbReference>
<dbReference type="InterPro" id="IPR002589">
    <property type="entry name" value="Macro_dom"/>
</dbReference>
<dbReference type="Proteomes" id="UP000007519">
    <property type="component" value="Chromosome"/>
</dbReference>
<keyword evidence="4" id="KW-1185">Reference proteome</keyword>
<evidence type="ECO:0000313" key="3">
    <source>
        <dbReference type="EMBL" id="AFC25053.1"/>
    </source>
</evidence>
<comment type="catalytic activity">
    <reaction evidence="1">
        <text>an N-(ADP-alpha-D-ribosyl)-thymidine in DNA + H2O = a thymidine in DNA + ADP-D-ribose</text>
        <dbReference type="Rhea" id="RHEA:71655"/>
        <dbReference type="Rhea" id="RHEA-COMP:13556"/>
        <dbReference type="Rhea" id="RHEA-COMP:18051"/>
        <dbReference type="ChEBI" id="CHEBI:15377"/>
        <dbReference type="ChEBI" id="CHEBI:57967"/>
        <dbReference type="ChEBI" id="CHEBI:137386"/>
        <dbReference type="ChEBI" id="CHEBI:191199"/>
    </reaction>
    <physiologicalReaction direction="left-to-right" evidence="1">
        <dbReference type="Rhea" id="RHEA:71656"/>
    </physiologicalReaction>
</comment>
<dbReference type="InterPro" id="IPR043472">
    <property type="entry name" value="Macro_dom-like"/>
</dbReference>
<dbReference type="STRING" id="984262.SGRA_2324"/>
<protein>
    <submittedName>
        <fullName evidence="3">Appr-1-p processing domain protein</fullName>
    </submittedName>
</protein>
<evidence type="ECO:0000256" key="1">
    <source>
        <dbReference type="ARBA" id="ARBA00035885"/>
    </source>
</evidence>
<dbReference type="eggNOG" id="COG2110">
    <property type="taxonomic scope" value="Bacteria"/>
</dbReference>
<evidence type="ECO:0000259" key="2">
    <source>
        <dbReference type="PROSITE" id="PS51154"/>
    </source>
</evidence>
<sequence length="348" mass="39305">MVEEISGNLLDSPAQAIVNTVNTVGVMGKGIALQFKKKYPLNFKAYKAACAKGEVVIGKMFITREGDLLSPSKIIINFPTKTTWQAPSEYSYIQKGLEDLRRYIISEGIQSIAIPALGAGNGGLNWASVKQLILDELKELDCKIYLYAPNYSVKERSVKKQVKLTPARAMLLAILYDLVKEGEFVSEFAGEKAAYFLKRFGGDKAFKNLEYKPHFYGPYSAKVNHVLHYLNGSYIKGYYSKEQKPFEEIGLIMEAEKNVTHYLARAEHSSYLAIVEKTKHFLSGFYSSFGLELLSSIDYICKDDHQFDLKKIKTTLQSWNRRKAALFSDDHSLKVAIKHLRESALYSS</sequence>
<dbReference type="PANTHER" id="PTHR12521">
    <property type="entry name" value="PROTEIN C6ORF130"/>
    <property type="match status" value="1"/>
</dbReference>
<dbReference type="GO" id="GO:0140291">
    <property type="term" value="P:peptidyl-glutamate ADP-deribosylation"/>
    <property type="evidence" value="ECO:0007669"/>
    <property type="project" value="TreeGrafter"/>
</dbReference>
<dbReference type="Pfam" id="PF01661">
    <property type="entry name" value="Macro"/>
    <property type="match status" value="1"/>
</dbReference>
<feature type="domain" description="Macro" evidence="2">
    <location>
        <begin position="1"/>
        <end position="153"/>
    </location>
</feature>
<dbReference type="KEGG" id="sgn:SGRA_2324"/>
<dbReference type="Gene3D" id="3.40.220.10">
    <property type="entry name" value="Leucine Aminopeptidase, subunit E, domain 1"/>
    <property type="match status" value="1"/>
</dbReference>
<dbReference type="SMART" id="SM00506">
    <property type="entry name" value="A1pp"/>
    <property type="match status" value="1"/>
</dbReference>
<accession>H6L469</accession>
<dbReference type="AlphaFoldDB" id="H6L469"/>
<evidence type="ECO:0000313" key="4">
    <source>
        <dbReference type="Proteomes" id="UP000007519"/>
    </source>
</evidence>